<dbReference type="Proteomes" id="UP000193642">
    <property type="component" value="Unassembled WGS sequence"/>
</dbReference>
<sequence length="145" mass="17104">MANLDLGELNLYDEPSYIHMDLRLVVGGTKDVKIRSALGRAINSHMIEYGCYDPRRQRQFQHPMDEDEHQNPVPWTLSRRREVMNHVSQGYYELWRVPNDFNVQSLLAKLDQINNWGSYFIQIVHIIGDEDELIRHPPGLQYERA</sequence>
<protein>
    <submittedName>
        <fullName evidence="1">Uncharacterized protein</fullName>
    </submittedName>
</protein>
<reference evidence="1 2" key="1">
    <citation type="submission" date="2016-07" db="EMBL/GenBank/DDBJ databases">
        <title>Pervasive Adenine N6-methylation of Active Genes in Fungi.</title>
        <authorList>
            <consortium name="DOE Joint Genome Institute"/>
            <person name="Mondo S.J."/>
            <person name="Dannebaum R.O."/>
            <person name="Kuo R.C."/>
            <person name="Labutti K."/>
            <person name="Haridas S."/>
            <person name="Kuo A."/>
            <person name="Salamov A."/>
            <person name="Ahrendt S.R."/>
            <person name="Lipzen A."/>
            <person name="Sullivan W."/>
            <person name="Andreopoulos W.B."/>
            <person name="Clum A."/>
            <person name="Lindquist E."/>
            <person name="Daum C."/>
            <person name="Ramamoorthy G.K."/>
            <person name="Gryganskyi A."/>
            <person name="Culley D."/>
            <person name="Magnuson J.K."/>
            <person name="James T.Y."/>
            <person name="O'Malley M.A."/>
            <person name="Stajich J.E."/>
            <person name="Spatafora J.W."/>
            <person name="Visel A."/>
            <person name="Grigoriev I.V."/>
        </authorList>
    </citation>
    <scope>NUCLEOTIDE SEQUENCE [LARGE SCALE GENOMIC DNA]</scope>
    <source>
        <strain evidence="1 2">JEL800</strain>
    </source>
</reference>
<organism evidence="1 2">
    <name type="scientific">Rhizoclosmatium globosum</name>
    <dbReference type="NCBI Taxonomy" id="329046"/>
    <lineage>
        <taxon>Eukaryota</taxon>
        <taxon>Fungi</taxon>
        <taxon>Fungi incertae sedis</taxon>
        <taxon>Chytridiomycota</taxon>
        <taxon>Chytridiomycota incertae sedis</taxon>
        <taxon>Chytridiomycetes</taxon>
        <taxon>Chytridiales</taxon>
        <taxon>Chytriomycetaceae</taxon>
        <taxon>Rhizoclosmatium</taxon>
    </lineage>
</organism>
<evidence type="ECO:0000313" key="2">
    <source>
        <dbReference type="Proteomes" id="UP000193642"/>
    </source>
</evidence>
<name>A0A1Y2BTX9_9FUNG</name>
<proteinExistence type="predicted"/>
<accession>A0A1Y2BTX9</accession>
<dbReference type="EMBL" id="MCGO01000049">
    <property type="protein sequence ID" value="ORY37575.1"/>
    <property type="molecule type" value="Genomic_DNA"/>
</dbReference>
<comment type="caution">
    <text evidence="1">The sequence shown here is derived from an EMBL/GenBank/DDBJ whole genome shotgun (WGS) entry which is preliminary data.</text>
</comment>
<gene>
    <name evidence="1" type="ORF">BCR33DRAFT_833483</name>
</gene>
<dbReference type="OrthoDB" id="2093783at2759"/>
<keyword evidence="2" id="KW-1185">Reference proteome</keyword>
<dbReference type="AlphaFoldDB" id="A0A1Y2BTX9"/>
<evidence type="ECO:0000313" key="1">
    <source>
        <dbReference type="EMBL" id="ORY37575.1"/>
    </source>
</evidence>